<proteinExistence type="predicted"/>
<evidence type="ECO:0000313" key="3">
    <source>
        <dbReference type="Proteomes" id="UP000077701"/>
    </source>
</evidence>
<evidence type="ECO:0000313" key="2">
    <source>
        <dbReference type="EMBL" id="GAT64551.1"/>
    </source>
</evidence>
<dbReference type="Proteomes" id="UP000077701">
    <property type="component" value="Unassembled WGS sequence"/>
</dbReference>
<keyword evidence="1" id="KW-1133">Transmembrane helix</keyword>
<keyword evidence="3" id="KW-1185">Reference proteome</keyword>
<reference evidence="3" key="2">
    <citation type="submission" date="2016-04" db="EMBL/GenBank/DDBJ databases">
        <title>Planomonospora sphaerica JCM9374 whole genome shotgun sequence.</title>
        <authorList>
            <person name="Suzuki T."/>
            <person name="Dohra H."/>
            <person name="Kodani S."/>
        </authorList>
    </citation>
    <scope>NUCLEOTIDE SEQUENCE [LARGE SCALE GENOMIC DNA]</scope>
    <source>
        <strain evidence="3">JCM 9374</strain>
    </source>
</reference>
<dbReference type="STRING" id="161355.PS9374_00181"/>
<feature type="transmembrane region" description="Helical" evidence="1">
    <location>
        <begin position="180"/>
        <end position="202"/>
    </location>
</feature>
<feature type="transmembrane region" description="Helical" evidence="1">
    <location>
        <begin position="68"/>
        <end position="88"/>
    </location>
</feature>
<gene>
    <name evidence="2" type="ORF">PS9374_00181</name>
</gene>
<protein>
    <submittedName>
        <fullName evidence="2">ABC transporter permease</fullName>
    </submittedName>
</protein>
<reference evidence="2 3" key="1">
    <citation type="journal article" date="2016" name="Genome Announc.">
        <title>Draft Genome Sequence of Planomonospora sphaerica JCM9374, a Rare Actinomycete.</title>
        <authorList>
            <person name="Dohra H."/>
            <person name="Suzuki T."/>
            <person name="Inoue Y."/>
            <person name="Kodani S."/>
        </authorList>
    </citation>
    <scope>NUCLEOTIDE SEQUENCE [LARGE SCALE GENOMIC DNA]</scope>
    <source>
        <strain evidence="2 3">JCM 9374</strain>
    </source>
</reference>
<evidence type="ECO:0000256" key="1">
    <source>
        <dbReference type="SAM" id="Phobius"/>
    </source>
</evidence>
<organism evidence="2 3">
    <name type="scientific">Planomonospora sphaerica</name>
    <dbReference type="NCBI Taxonomy" id="161355"/>
    <lineage>
        <taxon>Bacteria</taxon>
        <taxon>Bacillati</taxon>
        <taxon>Actinomycetota</taxon>
        <taxon>Actinomycetes</taxon>
        <taxon>Streptosporangiales</taxon>
        <taxon>Streptosporangiaceae</taxon>
        <taxon>Planomonospora</taxon>
    </lineage>
</organism>
<accession>A0A161LT95</accession>
<comment type="caution">
    <text evidence="2">The sequence shown here is derived from an EMBL/GenBank/DDBJ whole genome shotgun (WGS) entry which is preliminary data.</text>
</comment>
<sequence length="208" mass="22561">MEEDDRALSPEEMLRLIDRQDSAAVRRFVPDTSLLYLPWGLAWLVGFGALFLHHGLSGRPYAPISIDVALAVLFGAMLLAGAVNAFVLWRTGNQVRGASQQRGMMYGLAWPTGFLTMSMIAERFAAQLPEAERNLLWASMSIMLVSVLYMAGAAVWHDWPMFAVGIWTAVLNAVGTAAGAGWHALLIAVGGGGGFIVVGLVFSRRARR</sequence>
<keyword evidence="1" id="KW-0812">Transmembrane</keyword>
<name>A0A161LT95_9ACTN</name>
<feature type="transmembrane region" description="Helical" evidence="1">
    <location>
        <begin position="36"/>
        <end position="56"/>
    </location>
</feature>
<dbReference type="RefSeq" id="WP_196467368.1">
    <property type="nucleotide sequence ID" value="NZ_BDCX01000001.1"/>
</dbReference>
<dbReference type="AlphaFoldDB" id="A0A161LT95"/>
<feature type="transmembrane region" description="Helical" evidence="1">
    <location>
        <begin position="135"/>
        <end position="156"/>
    </location>
</feature>
<keyword evidence="1" id="KW-0472">Membrane</keyword>
<dbReference type="EMBL" id="BDCX01000001">
    <property type="protein sequence ID" value="GAT64551.1"/>
    <property type="molecule type" value="Genomic_DNA"/>
</dbReference>